<proteinExistence type="inferred from homology"/>
<organism evidence="5 6">
    <name type="scientific">Corallococcus coralloides</name>
    <name type="common">Myxococcus coralloides</name>
    <dbReference type="NCBI Taxonomy" id="184914"/>
    <lineage>
        <taxon>Bacteria</taxon>
        <taxon>Pseudomonadati</taxon>
        <taxon>Myxococcota</taxon>
        <taxon>Myxococcia</taxon>
        <taxon>Myxococcales</taxon>
        <taxon>Cystobacterineae</taxon>
        <taxon>Myxococcaceae</taxon>
        <taxon>Corallococcus</taxon>
    </lineage>
</organism>
<dbReference type="EMBL" id="CP034669">
    <property type="protein sequence ID" value="QAT84738.1"/>
    <property type="molecule type" value="Genomic_DNA"/>
</dbReference>
<dbReference type="SUPFAM" id="SSF53335">
    <property type="entry name" value="S-adenosyl-L-methionine-dependent methyltransferases"/>
    <property type="match status" value="1"/>
</dbReference>
<evidence type="ECO:0000313" key="5">
    <source>
        <dbReference type="EMBL" id="QAT84738.1"/>
    </source>
</evidence>
<dbReference type="AlphaFoldDB" id="A0A410RS78"/>
<reference evidence="5 6" key="1">
    <citation type="submission" date="2018-12" db="EMBL/GenBank/DDBJ databases">
        <title>Complete Genome Sequence of the Corallopyronin A producing Myxobacterium Corallococcus coralloides B035.</title>
        <authorList>
            <person name="Bouhired S.M."/>
            <person name="Rupp O."/>
            <person name="Blom J."/>
            <person name="Schaeberle T.F."/>
            <person name="Kehraus S."/>
            <person name="Schiefer A."/>
            <person name="Pfarr K."/>
            <person name="Goesmann A."/>
            <person name="Hoerauf A."/>
            <person name="Koenig G.M."/>
        </authorList>
    </citation>
    <scope>NUCLEOTIDE SEQUENCE [LARGE SCALE GENOMIC DNA]</scope>
    <source>
        <strain evidence="5 6">B035</strain>
    </source>
</reference>
<dbReference type="Gene3D" id="3.40.50.150">
    <property type="entry name" value="Vaccinia Virus protein VP39"/>
    <property type="match status" value="1"/>
</dbReference>
<evidence type="ECO:0000256" key="1">
    <source>
        <dbReference type="ARBA" id="ARBA00008138"/>
    </source>
</evidence>
<protein>
    <recommendedName>
        <fullName evidence="4">S-adenosyl-L-methionine-dependent methyltransferase</fullName>
        <ecNumber evidence="4">2.1.1.-</ecNumber>
    </recommendedName>
</protein>
<keyword evidence="2 4" id="KW-0489">Methyltransferase</keyword>
<dbReference type="RefSeq" id="WP_128796628.1">
    <property type="nucleotide sequence ID" value="NZ_CP034669.1"/>
</dbReference>
<dbReference type="Proteomes" id="UP000288758">
    <property type="component" value="Chromosome"/>
</dbReference>
<keyword evidence="3 5" id="KW-0808">Transferase</keyword>
<evidence type="ECO:0000313" key="6">
    <source>
        <dbReference type="Proteomes" id="UP000288758"/>
    </source>
</evidence>
<sequence length="301" mass="33198">MSTAYEMVGRTAFVIANWRAEETEAASPLFSDHVANAFLNAEATEASNAIAAASPSTRYLVRYRTRYFDQTFLDKIAAGVRQFLILGSGLDTRPIRLAADGVRYFEVEQGHVLEFKRKQLELHGYAQAATFVPAEYTSVDFLALLEAQGFDFDAQTFILWEGNVFYLEYQSAVNTLIALRDRLRRFEITFDYLSKKLITKATGYRKSEALLDGFRSLGAPWNTGFDDITELTRTVGLDVAGNFLIADYANDAGLEMKVDRTLFDDYSIATFANAAGRLDTVAGAAHEHAGDAGRSPGVGAA</sequence>
<evidence type="ECO:0000256" key="4">
    <source>
        <dbReference type="RuleBase" id="RU362030"/>
    </source>
</evidence>
<accession>A0A410RS78</accession>
<dbReference type="InterPro" id="IPR007213">
    <property type="entry name" value="Ppm1/Ppm2/Tcmp"/>
</dbReference>
<dbReference type="PANTHER" id="PTHR43619:SF2">
    <property type="entry name" value="S-ADENOSYL-L-METHIONINE-DEPENDENT METHYLTRANSFERASES SUPERFAMILY PROTEIN"/>
    <property type="match status" value="1"/>
</dbReference>
<dbReference type="PANTHER" id="PTHR43619">
    <property type="entry name" value="S-ADENOSYL-L-METHIONINE-DEPENDENT METHYLTRANSFERASE YKTD-RELATED"/>
    <property type="match status" value="1"/>
</dbReference>
<comment type="similarity">
    <text evidence="1 4">Belongs to the UPF0677 family.</text>
</comment>
<dbReference type="NCBIfam" id="TIGR00027">
    <property type="entry name" value="mthyl_TIGR00027"/>
    <property type="match status" value="1"/>
</dbReference>
<dbReference type="GO" id="GO:0032259">
    <property type="term" value="P:methylation"/>
    <property type="evidence" value="ECO:0007669"/>
    <property type="project" value="UniProtKB-KW"/>
</dbReference>
<dbReference type="EC" id="2.1.1.-" evidence="4"/>
<gene>
    <name evidence="5" type="primary">corH</name>
    <name evidence="5" type="ORF">EJ065_3172</name>
</gene>
<comment type="function">
    <text evidence="4">Exhibits S-adenosyl-L-methionine-dependent methyltransferase activity.</text>
</comment>
<name>A0A410RS78_CORCK</name>
<dbReference type="InterPro" id="IPR011610">
    <property type="entry name" value="SAM_mthyl_Trfase_ML2640-like"/>
</dbReference>
<evidence type="ECO:0000256" key="2">
    <source>
        <dbReference type="ARBA" id="ARBA00022603"/>
    </source>
</evidence>
<dbReference type="GO" id="GO:0008168">
    <property type="term" value="F:methyltransferase activity"/>
    <property type="evidence" value="ECO:0007669"/>
    <property type="project" value="UniProtKB-UniRule"/>
</dbReference>
<dbReference type="InterPro" id="IPR029063">
    <property type="entry name" value="SAM-dependent_MTases_sf"/>
</dbReference>
<dbReference type="Pfam" id="PF04072">
    <property type="entry name" value="LCM"/>
    <property type="match status" value="1"/>
</dbReference>
<keyword evidence="4" id="KW-0949">S-adenosyl-L-methionine</keyword>
<evidence type="ECO:0000256" key="3">
    <source>
        <dbReference type="ARBA" id="ARBA00022679"/>
    </source>
</evidence>